<dbReference type="WBParaSite" id="PDA_v2.g626.t1">
    <property type="protein sequence ID" value="PDA_v2.g626.t1"/>
    <property type="gene ID" value="PDA_v2.g626"/>
</dbReference>
<evidence type="ECO:0000313" key="3">
    <source>
        <dbReference type="Proteomes" id="UP000887578"/>
    </source>
</evidence>
<keyword evidence="3" id="KW-1185">Reference proteome</keyword>
<organism evidence="3 4">
    <name type="scientific">Panagrolaimus davidi</name>
    <dbReference type="NCBI Taxonomy" id="227884"/>
    <lineage>
        <taxon>Eukaryota</taxon>
        <taxon>Metazoa</taxon>
        <taxon>Ecdysozoa</taxon>
        <taxon>Nematoda</taxon>
        <taxon>Chromadorea</taxon>
        <taxon>Rhabditida</taxon>
        <taxon>Tylenchina</taxon>
        <taxon>Panagrolaimomorpha</taxon>
        <taxon>Panagrolaimoidea</taxon>
        <taxon>Panagrolaimidae</taxon>
        <taxon>Panagrolaimus</taxon>
    </lineage>
</organism>
<dbReference type="GO" id="GO:0006508">
    <property type="term" value="P:proteolysis"/>
    <property type="evidence" value="ECO:0007669"/>
    <property type="project" value="InterPro"/>
</dbReference>
<dbReference type="InterPro" id="IPR001506">
    <property type="entry name" value="Peptidase_M12A"/>
</dbReference>
<dbReference type="Pfam" id="PF01400">
    <property type="entry name" value="Astacin"/>
    <property type="match status" value="1"/>
</dbReference>
<dbReference type="GO" id="GO:0004222">
    <property type="term" value="F:metalloendopeptidase activity"/>
    <property type="evidence" value="ECO:0007669"/>
    <property type="project" value="InterPro"/>
</dbReference>
<dbReference type="AlphaFoldDB" id="A0A914QRX1"/>
<feature type="signal peptide" evidence="1">
    <location>
        <begin position="1"/>
        <end position="16"/>
    </location>
</feature>
<dbReference type="Proteomes" id="UP000887578">
    <property type="component" value="Unplaced"/>
</dbReference>
<proteinExistence type="predicted"/>
<feature type="chain" id="PRO_5037908067" evidence="1">
    <location>
        <begin position="17"/>
        <end position="241"/>
    </location>
</feature>
<keyword evidence="1" id="KW-0732">Signal</keyword>
<evidence type="ECO:0000313" key="4">
    <source>
        <dbReference type="WBParaSite" id="PDA_v2.g626.t1"/>
    </source>
</evidence>
<protein>
    <submittedName>
        <fullName evidence="4">Peptidase M12A domain-containing protein</fullName>
    </submittedName>
</protein>
<dbReference type="InterPro" id="IPR024079">
    <property type="entry name" value="MetalloPept_cat_dom_sf"/>
</dbReference>
<dbReference type="Gene3D" id="3.40.390.10">
    <property type="entry name" value="Collagenase (Catalytic Domain)"/>
    <property type="match status" value="1"/>
</dbReference>
<name>A0A914QRX1_9BILA</name>
<evidence type="ECO:0000256" key="1">
    <source>
        <dbReference type="SAM" id="SignalP"/>
    </source>
</evidence>
<accession>A0A914QRX1</accession>
<sequence>MLLSIGTFFLLYVSQAQEETYYATNFELGLKWDNDIVYNIFATTDIEKFSNFVRNSIREFTSKFNSPLNWIEEPNLDKLRQNKRYFIFIEHDVDVEDHCYLATPSAIGPSILYIGINECGVAENMAGILEMLGFGLTILRADRDDHVKIIWENLGPITAAMLNETTTYFMNSTNEAFSKYDVASILHPSAYYDDAIDPEKPIFEPRDPINSAGLNLRNEERQPTQNDIRQFNAIYGSKESG</sequence>
<evidence type="ECO:0000259" key="2">
    <source>
        <dbReference type="Pfam" id="PF01400"/>
    </source>
</evidence>
<reference evidence="4" key="1">
    <citation type="submission" date="2022-11" db="UniProtKB">
        <authorList>
            <consortium name="WormBaseParasite"/>
        </authorList>
    </citation>
    <scope>IDENTIFICATION</scope>
</reference>
<feature type="domain" description="Peptidase M12A" evidence="2">
    <location>
        <begin position="95"/>
        <end position="235"/>
    </location>
</feature>